<dbReference type="PANTHER" id="PTHR43033:SF1">
    <property type="entry name" value="TRNA(ILE)-LYSIDINE SYNTHASE-RELATED"/>
    <property type="match status" value="1"/>
</dbReference>
<dbReference type="EC" id="6.3.4.19" evidence="8"/>
<dbReference type="SUPFAM" id="SSF52402">
    <property type="entry name" value="Adenine nucleotide alpha hydrolases-like"/>
    <property type="match status" value="1"/>
</dbReference>
<dbReference type="SUPFAM" id="SSF82829">
    <property type="entry name" value="MesJ substrate recognition domain-like"/>
    <property type="match status" value="1"/>
</dbReference>
<comment type="caution">
    <text evidence="10">The sequence shown here is derived from an EMBL/GenBank/DDBJ whole genome shotgun (WGS) entry which is preliminary data.</text>
</comment>
<dbReference type="GO" id="GO:0006400">
    <property type="term" value="P:tRNA modification"/>
    <property type="evidence" value="ECO:0007669"/>
    <property type="project" value="UniProtKB-UniRule"/>
</dbReference>
<dbReference type="Gene3D" id="3.40.50.620">
    <property type="entry name" value="HUPs"/>
    <property type="match status" value="1"/>
</dbReference>
<dbReference type="SUPFAM" id="SSF56037">
    <property type="entry name" value="PheT/TilS domain"/>
    <property type="match status" value="1"/>
</dbReference>
<keyword evidence="5 8" id="KW-0547">Nucleotide-binding</keyword>
<dbReference type="GO" id="GO:0032267">
    <property type="term" value="F:tRNA(Ile)-lysidine synthase activity"/>
    <property type="evidence" value="ECO:0007669"/>
    <property type="project" value="UniProtKB-EC"/>
</dbReference>
<dbReference type="Pfam" id="PF11734">
    <property type="entry name" value="TilS_C"/>
    <property type="match status" value="1"/>
</dbReference>
<dbReference type="SMART" id="SM00977">
    <property type="entry name" value="TilS_C"/>
    <property type="match status" value="1"/>
</dbReference>
<name>A0A537K5I9_9BACT</name>
<evidence type="ECO:0000256" key="2">
    <source>
        <dbReference type="ARBA" id="ARBA00022490"/>
    </source>
</evidence>
<comment type="catalytic activity">
    <reaction evidence="7 8">
        <text>cytidine(34) in tRNA(Ile2) + L-lysine + ATP = lysidine(34) in tRNA(Ile2) + AMP + diphosphate + H(+)</text>
        <dbReference type="Rhea" id="RHEA:43744"/>
        <dbReference type="Rhea" id="RHEA-COMP:10625"/>
        <dbReference type="Rhea" id="RHEA-COMP:10670"/>
        <dbReference type="ChEBI" id="CHEBI:15378"/>
        <dbReference type="ChEBI" id="CHEBI:30616"/>
        <dbReference type="ChEBI" id="CHEBI:32551"/>
        <dbReference type="ChEBI" id="CHEBI:33019"/>
        <dbReference type="ChEBI" id="CHEBI:82748"/>
        <dbReference type="ChEBI" id="CHEBI:83665"/>
        <dbReference type="ChEBI" id="CHEBI:456215"/>
        <dbReference type="EC" id="6.3.4.19"/>
    </reaction>
</comment>
<keyword evidence="2 8" id="KW-0963">Cytoplasm</keyword>
<reference evidence="10 11" key="1">
    <citation type="journal article" date="2019" name="Nat. Microbiol.">
        <title>Mediterranean grassland soil C-N compound turnover is dependent on rainfall and depth, and is mediated by genomically divergent microorganisms.</title>
        <authorList>
            <person name="Diamond S."/>
            <person name="Andeer P.F."/>
            <person name="Li Z."/>
            <person name="Crits-Christoph A."/>
            <person name="Burstein D."/>
            <person name="Anantharaman K."/>
            <person name="Lane K.R."/>
            <person name="Thomas B.C."/>
            <person name="Pan C."/>
            <person name="Northen T.R."/>
            <person name="Banfield J.F."/>
        </authorList>
    </citation>
    <scope>NUCLEOTIDE SEQUENCE [LARGE SCALE GENOMIC DNA]</scope>
    <source>
        <strain evidence="10">NP_3</strain>
    </source>
</reference>
<comment type="similarity">
    <text evidence="8">Belongs to the tRNA(Ile)-lysidine synthase family.</text>
</comment>
<gene>
    <name evidence="8 10" type="primary">tilS</name>
    <name evidence="10" type="ORF">E6H00_04790</name>
</gene>
<keyword evidence="3 8" id="KW-0436">Ligase</keyword>
<evidence type="ECO:0000256" key="6">
    <source>
        <dbReference type="ARBA" id="ARBA00022840"/>
    </source>
</evidence>
<dbReference type="InterPro" id="IPR012796">
    <property type="entry name" value="Lysidine-tRNA-synth_C"/>
</dbReference>
<evidence type="ECO:0000256" key="4">
    <source>
        <dbReference type="ARBA" id="ARBA00022694"/>
    </source>
</evidence>
<dbReference type="InterPro" id="IPR012094">
    <property type="entry name" value="tRNA_Ile_lys_synt"/>
</dbReference>
<dbReference type="AlphaFoldDB" id="A0A537K5I9"/>
<feature type="binding site" evidence="8">
    <location>
        <begin position="38"/>
        <end position="43"/>
    </location>
    <ligand>
        <name>ATP</name>
        <dbReference type="ChEBI" id="CHEBI:30616"/>
    </ligand>
</feature>
<keyword evidence="4 8" id="KW-0819">tRNA processing</keyword>
<evidence type="ECO:0000313" key="11">
    <source>
        <dbReference type="Proteomes" id="UP000318509"/>
    </source>
</evidence>
<comment type="domain">
    <text evidence="8">The N-terminal region contains the highly conserved SGGXDS motif, predicted to be a P-loop motif involved in ATP binding.</text>
</comment>
<proteinExistence type="inferred from homology"/>
<evidence type="ECO:0000256" key="1">
    <source>
        <dbReference type="ARBA" id="ARBA00004496"/>
    </source>
</evidence>
<evidence type="ECO:0000259" key="9">
    <source>
        <dbReference type="SMART" id="SM00977"/>
    </source>
</evidence>
<accession>A0A537K5I9</accession>
<organism evidence="10 11">
    <name type="scientific">Candidatus Segetimicrobium genomatis</name>
    <dbReference type="NCBI Taxonomy" id="2569760"/>
    <lineage>
        <taxon>Bacteria</taxon>
        <taxon>Bacillati</taxon>
        <taxon>Candidatus Sysuimicrobiota</taxon>
        <taxon>Candidatus Sysuimicrobiia</taxon>
        <taxon>Candidatus Sysuimicrobiales</taxon>
        <taxon>Candidatus Segetimicrobiaceae</taxon>
        <taxon>Candidatus Segetimicrobium</taxon>
    </lineage>
</organism>
<keyword evidence="6 8" id="KW-0067">ATP-binding</keyword>
<comment type="subcellular location">
    <subcellularLocation>
        <location evidence="1 8">Cytoplasm</location>
    </subcellularLocation>
</comment>
<dbReference type="Gene3D" id="3.30.465.60">
    <property type="match status" value="1"/>
</dbReference>
<dbReference type="NCBIfam" id="TIGR02432">
    <property type="entry name" value="lysidine_TilS_N"/>
    <property type="match status" value="1"/>
</dbReference>
<evidence type="ECO:0000313" key="10">
    <source>
        <dbReference type="EMBL" id="TMI91010.1"/>
    </source>
</evidence>
<dbReference type="GO" id="GO:0005737">
    <property type="term" value="C:cytoplasm"/>
    <property type="evidence" value="ECO:0007669"/>
    <property type="project" value="UniProtKB-SubCell"/>
</dbReference>
<dbReference type="InterPro" id="IPR012795">
    <property type="entry name" value="tRNA_Ile_lys_synt_N"/>
</dbReference>
<dbReference type="HAMAP" id="MF_01161">
    <property type="entry name" value="tRNA_Ile_lys_synt"/>
    <property type="match status" value="1"/>
</dbReference>
<dbReference type="NCBIfam" id="TIGR02433">
    <property type="entry name" value="lysidine_TilS_C"/>
    <property type="match status" value="1"/>
</dbReference>
<dbReference type="InterPro" id="IPR011063">
    <property type="entry name" value="TilS/TtcA_N"/>
</dbReference>
<dbReference type="GO" id="GO:0005524">
    <property type="term" value="F:ATP binding"/>
    <property type="evidence" value="ECO:0007669"/>
    <property type="project" value="UniProtKB-UniRule"/>
</dbReference>
<dbReference type="CDD" id="cd01992">
    <property type="entry name" value="TilS_N"/>
    <property type="match status" value="1"/>
</dbReference>
<dbReference type="PANTHER" id="PTHR43033">
    <property type="entry name" value="TRNA(ILE)-LYSIDINE SYNTHASE-RELATED"/>
    <property type="match status" value="1"/>
</dbReference>
<protein>
    <recommendedName>
        <fullName evidence="8">tRNA(Ile)-lysidine synthase</fullName>
        <ecNumber evidence="8">6.3.4.19</ecNumber>
    </recommendedName>
    <alternativeName>
        <fullName evidence="8">tRNA(Ile)-2-lysyl-cytidine synthase</fullName>
    </alternativeName>
    <alternativeName>
        <fullName evidence="8">tRNA(Ile)-lysidine synthetase</fullName>
    </alternativeName>
</protein>
<dbReference type="InterPro" id="IPR014729">
    <property type="entry name" value="Rossmann-like_a/b/a_fold"/>
</dbReference>
<dbReference type="Proteomes" id="UP000318509">
    <property type="component" value="Unassembled WGS sequence"/>
</dbReference>
<dbReference type="Pfam" id="PF01171">
    <property type="entry name" value="ATP_bind_3"/>
    <property type="match status" value="1"/>
</dbReference>
<evidence type="ECO:0000256" key="5">
    <source>
        <dbReference type="ARBA" id="ARBA00022741"/>
    </source>
</evidence>
<evidence type="ECO:0000256" key="7">
    <source>
        <dbReference type="ARBA" id="ARBA00048539"/>
    </source>
</evidence>
<evidence type="ECO:0000256" key="8">
    <source>
        <dbReference type="HAMAP-Rule" id="MF_01161"/>
    </source>
</evidence>
<sequence>MSRDRSADADLTLVERVRETLRRYRMLSGGEIVVVAVSGGPDSTALAHALASLRGDLSLTIDLAHLNHGLRPDAAEDAAFVAAMSRTVGLGFHEGTADPRALAGREGLSLEDAGRRLRYEFLTRVAREIGAGVVATGHTLDDQAETVLMRLLRGSGLEGLAGIPPVRVGGGVRIIRPLIETSRAAVLAYLGAVGAGWREDETNRDTTILRNRIRMVLLPALEGYNPDIRQALARLAGLLRDESEALRALAAPKVAEALSARPGAVTVSLEPFARMPVALQRRALRAAVQQVRGNLGAVRFVHIEGARRLVLEGQVGSWLALPGGVRILRLPEAAEVTTVAAIPGGPGKPGEYRVQVPGRIIAVEFGVQLTVEEAGEDHLAAWARGENAQRNEVALDAASIGGELVLRGPRPGDRFAPAGMGGRTKAVADYLSDEKVPRHRRAFVPILTTSGGEVLWIVGMRASEVARITDSTTRAVRVVARSLRA</sequence>
<evidence type="ECO:0000256" key="3">
    <source>
        <dbReference type="ARBA" id="ARBA00022598"/>
    </source>
</evidence>
<feature type="domain" description="Lysidine-tRNA(Ile) synthetase C-terminal" evidence="9">
    <location>
        <begin position="404"/>
        <end position="478"/>
    </location>
</feature>
<dbReference type="EMBL" id="VBAK01000105">
    <property type="protein sequence ID" value="TMI91010.1"/>
    <property type="molecule type" value="Genomic_DNA"/>
</dbReference>
<comment type="function">
    <text evidence="8">Ligates lysine onto the cytidine present at position 34 of the AUA codon-specific tRNA(Ile) that contains the anticodon CAU, in an ATP-dependent manner. Cytidine is converted to lysidine, thus changing the amino acid specificity of the tRNA from methionine to isoleucine.</text>
</comment>